<dbReference type="EMBL" id="BAABME010003857">
    <property type="protein sequence ID" value="GAA0160355.1"/>
    <property type="molecule type" value="Genomic_DNA"/>
</dbReference>
<dbReference type="PANTHER" id="PTHR33116:SF78">
    <property type="entry name" value="OS12G0587133 PROTEIN"/>
    <property type="match status" value="1"/>
</dbReference>
<feature type="domain" description="Reverse transcriptase zinc-binding" evidence="1">
    <location>
        <begin position="103"/>
        <end position="186"/>
    </location>
</feature>
<gene>
    <name evidence="2" type="ORF">LIER_16929</name>
</gene>
<evidence type="ECO:0000259" key="1">
    <source>
        <dbReference type="Pfam" id="PF13966"/>
    </source>
</evidence>
<accession>A0AAV3QCK5</accession>
<comment type="caution">
    <text evidence="2">The sequence shown here is derived from an EMBL/GenBank/DDBJ whole genome shotgun (WGS) entry which is preliminary data.</text>
</comment>
<evidence type="ECO:0000313" key="2">
    <source>
        <dbReference type="EMBL" id="GAA0160355.1"/>
    </source>
</evidence>
<evidence type="ECO:0000313" key="3">
    <source>
        <dbReference type="Proteomes" id="UP001454036"/>
    </source>
</evidence>
<name>A0AAV3QCK5_LITER</name>
<dbReference type="Pfam" id="PF13966">
    <property type="entry name" value="zf-RVT"/>
    <property type="match status" value="1"/>
</dbReference>
<dbReference type="AlphaFoldDB" id="A0AAV3QCK5"/>
<organism evidence="2 3">
    <name type="scientific">Lithospermum erythrorhizon</name>
    <name type="common">Purple gromwell</name>
    <name type="synonym">Lithospermum officinale var. erythrorhizon</name>
    <dbReference type="NCBI Taxonomy" id="34254"/>
    <lineage>
        <taxon>Eukaryota</taxon>
        <taxon>Viridiplantae</taxon>
        <taxon>Streptophyta</taxon>
        <taxon>Embryophyta</taxon>
        <taxon>Tracheophyta</taxon>
        <taxon>Spermatophyta</taxon>
        <taxon>Magnoliopsida</taxon>
        <taxon>eudicotyledons</taxon>
        <taxon>Gunneridae</taxon>
        <taxon>Pentapetalae</taxon>
        <taxon>asterids</taxon>
        <taxon>lamiids</taxon>
        <taxon>Boraginales</taxon>
        <taxon>Boraginaceae</taxon>
        <taxon>Boraginoideae</taxon>
        <taxon>Lithospermeae</taxon>
        <taxon>Lithospermum</taxon>
    </lineage>
</organism>
<dbReference type="InterPro" id="IPR026960">
    <property type="entry name" value="RVT-Znf"/>
</dbReference>
<dbReference type="PANTHER" id="PTHR33116">
    <property type="entry name" value="REVERSE TRANSCRIPTASE ZINC-BINDING DOMAIN-CONTAINING PROTEIN-RELATED-RELATED"/>
    <property type="match status" value="1"/>
</dbReference>
<proteinExistence type="predicted"/>
<sequence length="276" mass="32642">MAWDDICTPKLEGGLGLMDIWKWNVALLTRAIWHFYRESDTIWVKFVKQYYLGSTSFWYYSPCDRDSFLFKRLCSIRDQLFSHFGGVEVTIVGLHRCCAARRFNTNLVYETLRVPNPTYPWMRIIWRPFIPPKFSFILWLSCRKRLATRDSLRFMNLDDVSCVFCRNEDETLHHLFFSCPLTSTIWCAIRTWLGIRRQMTTLESAIKWIKKEHGGKSIRAKAIILAFCVLAHEIWRARNGASFDQESTSPEVIVARVKLATYRILIRLYPTQRITF</sequence>
<dbReference type="Proteomes" id="UP001454036">
    <property type="component" value="Unassembled WGS sequence"/>
</dbReference>
<keyword evidence="3" id="KW-1185">Reference proteome</keyword>
<protein>
    <recommendedName>
        <fullName evidence="1">Reverse transcriptase zinc-binding domain-containing protein</fullName>
    </recommendedName>
</protein>
<reference evidence="2 3" key="1">
    <citation type="submission" date="2024-01" db="EMBL/GenBank/DDBJ databases">
        <title>The complete chloroplast genome sequence of Lithospermum erythrorhizon: insights into the phylogenetic relationship among Boraginaceae species and the maternal lineages of purple gromwells.</title>
        <authorList>
            <person name="Okada T."/>
            <person name="Watanabe K."/>
        </authorList>
    </citation>
    <scope>NUCLEOTIDE SEQUENCE [LARGE SCALE GENOMIC DNA]</scope>
</reference>